<dbReference type="GO" id="GO:0043190">
    <property type="term" value="C:ATP-binding cassette (ABC) transporter complex"/>
    <property type="evidence" value="ECO:0007669"/>
    <property type="project" value="InterPro"/>
</dbReference>
<dbReference type="OrthoDB" id="194307at2157"/>
<dbReference type="PANTHER" id="PTHR30290">
    <property type="entry name" value="PERIPLASMIC BINDING COMPONENT OF ABC TRANSPORTER"/>
    <property type="match status" value="1"/>
</dbReference>
<dbReference type="SUPFAM" id="SSF53850">
    <property type="entry name" value="Periplasmic binding protein-like II"/>
    <property type="match status" value="1"/>
</dbReference>
<dbReference type="Pfam" id="PF00496">
    <property type="entry name" value="SBP_bac_5"/>
    <property type="match status" value="1"/>
</dbReference>
<evidence type="ECO:0000256" key="2">
    <source>
        <dbReference type="ARBA" id="ARBA00022448"/>
    </source>
</evidence>
<dbReference type="CDD" id="cd00995">
    <property type="entry name" value="PBP2_NikA_DppA_OppA_like"/>
    <property type="match status" value="1"/>
</dbReference>
<dbReference type="Gene3D" id="3.10.105.10">
    <property type="entry name" value="Dipeptide-binding Protein, Domain 3"/>
    <property type="match status" value="1"/>
</dbReference>
<dbReference type="GO" id="GO:1904680">
    <property type="term" value="F:peptide transmembrane transporter activity"/>
    <property type="evidence" value="ECO:0007669"/>
    <property type="project" value="TreeGrafter"/>
</dbReference>
<gene>
    <name evidence="5" type="ORF">AMS69_06805</name>
</gene>
<evidence type="ECO:0000259" key="4">
    <source>
        <dbReference type="Pfam" id="PF00496"/>
    </source>
</evidence>
<sequence length="649" mass="71412">MPYDAAADTNTVTRRRVLKSAGAATAVMLAGCSAGSDGGGDGESEGGQSLDPVRERAAVSVDEIQDGGTLRFGLGAGIDSFDPSYSTSAPAGNVHGLVYESLITQDAAGTVYPWLAKTWERMDVQEVEDGAYEPYMVSAETDDDGNLVADDQIIIRNPEDGEVLTVNEAPDAVADGTYGIQYRAELHEGVTFHNGEEMTAEHVARSYEVLENSSISAQTFDSFLYAEAVDDYTVDIYGQEPDAEADSQLPPTVYPMEHIEEYPDRGADPRNDLTPIGTGPFEFESYEAEQRAQFSTFEDYWLDDLGLDALEWWDGPDGFPTSPVVDDITVSIVTDDATRAAALNNNEIDLTYGLTSDTYSEYRSADDYRLSVTNAGAYNFLQYPVTQSPWDDERIRRGVNQLIPRAQIADNIYNGYRNPAYTPLPELAADEGSADYDALVEELRPQTEQNTEGATELLQEAVDDLGVETPIEATIETNTSDDRVREAELIAQVMSNTEFFDISVETFEFTTFVQRILGPEYYQQGNIVLIGLSGTFNPGSFYDAVNSIDNFGQCCNFQRVDTPELDEIATEARFSVEAVEDPGFRGEQYDRVWRGLIEQAPNSYTVFGTNVSSLSTDYVGHNTYTFSGGILPYGLHDPTDQQVAYLDRE</sequence>
<dbReference type="InterPro" id="IPR030678">
    <property type="entry name" value="Peptide/Ni-bd"/>
</dbReference>
<evidence type="ECO:0000313" key="5">
    <source>
        <dbReference type="EMBL" id="KOX94171.1"/>
    </source>
</evidence>
<evidence type="ECO:0000313" key="6">
    <source>
        <dbReference type="Proteomes" id="UP000037729"/>
    </source>
</evidence>
<dbReference type="EMBL" id="LIUF01000002">
    <property type="protein sequence ID" value="KOX94171.1"/>
    <property type="molecule type" value="Genomic_DNA"/>
</dbReference>
<dbReference type="InterPro" id="IPR039424">
    <property type="entry name" value="SBP_5"/>
</dbReference>
<dbReference type="GO" id="GO:0042597">
    <property type="term" value="C:periplasmic space"/>
    <property type="evidence" value="ECO:0007669"/>
    <property type="project" value="UniProtKB-ARBA"/>
</dbReference>
<evidence type="ECO:0000256" key="3">
    <source>
        <dbReference type="ARBA" id="ARBA00022729"/>
    </source>
</evidence>
<dbReference type="PIRSF" id="PIRSF002741">
    <property type="entry name" value="MppA"/>
    <property type="match status" value="1"/>
</dbReference>
<dbReference type="PATRIC" id="fig|1705562.3.peg.2422"/>
<comment type="caution">
    <text evidence="5">The sequence shown here is derived from an EMBL/GenBank/DDBJ whole genome shotgun (WGS) entry which is preliminary data.</text>
</comment>
<evidence type="ECO:0000256" key="1">
    <source>
        <dbReference type="ARBA" id="ARBA00005695"/>
    </source>
</evidence>
<dbReference type="PANTHER" id="PTHR30290:SF9">
    <property type="entry name" value="OLIGOPEPTIDE-BINDING PROTEIN APPA"/>
    <property type="match status" value="1"/>
</dbReference>
<dbReference type="Proteomes" id="UP000037729">
    <property type="component" value="Unassembled WGS sequence"/>
</dbReference>
<reference evidence="5 6" key="1">
    <citation type="submission" date="2015-08" db="EMBL/GenBank/DDBJ databases">
        <title>Genomes of Isolates from Cabo Rojo, PR.</title>
        <authorList>
            <person name="Sanchez-Nieves R.L."/>
            <person name="Montalvo-Rodriguez R."/>
        </authorList>
    </citation>
    <scope>NUCLEOTIDE SEQUENCE [LARGE SCALE GENOMIC DNA]</scope>
    <source>
        <strain evidence="5 6">SL3</strain>
    </source>
</reference>
<keyword evidence="2" id="KW-0813">Transport</keyword>
<dbReference type="STRING" id="1705562.AMS69_06805"/>
<dbReference type="Gene3D" id="3.40.190.10">
    <property type="entry name" value="Periplasmic binding protein-like II"/>
    <property type="match status" value="1"/>
</dbReference>
<dbReference type="InterPro" id="IPR000914">
    <property type="entry name" value="SBP_5_dom"/>
</dbReference>
<name>A0A0M9ANC6_9EURY</name>
<accession>A0A0M9ANC6</accession>
<keyword evidence="6" id="KW-1185">Reference proteome</keyword>
<organism evidence="5 6">
    <name type="scientific">Haloarcula rubripromontorii</name>
    <dbReference type="NCBI Taxonomy" id="1705562"/>
    <lineage>
        <taxon>Archaea</taxon>
        <taxon>Methanobacteriati</taxon>
        <taxon>Methanobacteriota</taxon>
        <taxon>Stenosarchaea group</taxon>
        <taxon>Halobacteria</taxon>
        <taxon>Halobacteriales</taxon>
        <taxon>Haloarculaceae</taxon>
        <taxon>Haloarcula</taxon>
    </lineage>
</organism>
<feature type="domain" description="Solute-binding protein family 5" evidence="4">
    <location>
        <begin position="179"/>
        <end position="515"/>
    </location>
</feature>
<dbReference type="AlphaFoldDB" id="A0A0M9ANC6"/>
<dbReference type="GO" id="GO:0015833">
    <property type="term" value="P:peptide transport"/>
    <property type="evidence" value="ECO:0007669"/>
    <property type="project" value="TreeGrafter"/>
</dbReference>
<proteinExistence type="inferred from homology"/>
<keyword evidence="3" id="KW-0732">Signal</keyword>
<comment type="similarity">
    <text evidence="1">Belongs to the bacterial solute-binding protein 5 family.</text>
</comment>
<protein>
    <submittedName>
        <fullName evidence="5">Peptide ABC transporter substrate-binding protein</fullName>
    </submittedName>
</protein>